<dbReference type="AlphaFoldDB" id="A0A7J6BB24"/>
<keyword evidence="2" id="KW-1185">Reference proteome</keyword>
<gene>
    <name evidence="1" type="ORF">AMELA_G00034720</name>
</gene>
<protein>
    <submittedName>
        <fullName evidence="1">Uncharacterized protein</fullName>
    </submittedName>
</protein>
<sequence>MNISAQLHTLKSYLKPHIVYLQYLREHVLIALHFFLQTLLRFNLFSMHTFLKYEHVNFEAYSKSVCLPKPLYSVLAHRKFSTTIPWSTWASSIRFLLLRLIWYDKSGSLFPLNGMSCKSYV</sequence>
<accession>A0A7J6BB24</accession>
<evidence type="ECO:0000313" key="2">
    <source>
        <dbReference type="Proteomes" id="UP000593565"/>
    </source>
</evidence>
<dbReference type="Proteomes" id="UP000593565">
    <property type="component" value="Unassembled WGS sequence"/>
</dbReference>
<proteinExistence type="predicted"/>
<comment type="caution">
    <text evidence="1">The sequence shown here is derived from an EMBL/GenBank/DDBJ whole genome shotgun (WGS) entry which is preliminary data.</text>
</comment>
<name>A0A7J6BB24_AMEME</name>
<organism evidence="1 2">
    <name type="scientific">Ameiurus melas</name>
    <name type="common">Black bullhead</name>
    <name type="synonym">Silurus melas</name>
    <dbReference type="NCBI Taxonomy" id="219545"/>
    <lineage>
        <taxon>Eukaryota</taxon>
        <taxon>Metazoa</taxon>
        <taxon>Chordata</taxon>
        <taxon>Craniata</taxon>
        <taxon>Vertebrata</taxon>
        <taxon>Euteleostomi</taxon>
        <taxon>Actinopterygii</taxon>
        <taxon>Neopterygii</taxon>
        <taxon>Teleostei</taxon>
        <taxon>Ostariophysi</taxon>
        <taxon>Siluriformes</taxon>
        <taxon>Ictaluridae</taxon>
        <taxon>Ameiurus</taxon>
    </lineage>
</organism>
<reference evidence="1 2" key="1">
    <citation type="submission" date="2020-02" db="EMBL/GenBank/DDBJ databases">
        <title>A chromosome-scale genome assembly of the black bullhead catfish (Ameiurus melas).</title>
        <authorList>
            <person name="Wen M."/>
            <person name="Zham M."/>
            <person name="Cabau C."/>
            <person name="Klopp C."/>
            <person name="Donnadieu C."/>
            <person name="Roques C."/>
            <person name="Bouchez O."/>
            <person name="Lampietro C."/>
            <person name="Jouanno E."/>
            <person name="Herpin A."/>
            <person name="Louis A."/>
            <person name="Berthelot C."/>
            <person name="Parey E."/>
            <person name="Roest-Crollius H."/>
            <person name="Braasch I."/>
            <person name="Postlethwait J."/>
            <person name="Robinson-Rechavi M."/>
            <person name="Echchiki A."/>
            <person name="Begum T."/>
            <person name="Montfort J."/>
            <person name="Schartl M."/>
            <person name="Bobe J."/>
            <person name="Guiguen Y."/>
        </authorList>
    </citation>
    <scope>NUCLEOTIDE SEQUENCE [LARGE SCALE GENOMIC DNA]</scope>
    <source>
        <strain evidence="1">M_S1</strain>
        <tissue evidence="1">Blood</tissue>
    </source>
</reference>
<evidence type="ECO:0000313" key="1">
    <source>
        <dbReference type="EMBL" id="KAF4091241.1"/>
    </source>
</evidence>
<dbReference type="EMBL" id="JAAGNN010000003">
    <property type="protein sequence ID" value="KAF4091241.1"/>
    <property type="molecule type" value="Genomic_DNA"/>
</dbReference>